<dbReference type="Pfam" id="PF08780">
    <property type="entry name" value="NTase_sub_bind"/>
    <property type="match status" value="1"/>
</dbReference>
<organism evidence="1 2">
    <name type="scientific">Thiopseudomonas denitrificans</name>
    <dbReference type="NCBI Taxonomy" id="1501432"/>
    <lineage>
        <taxon>Bacteria</taxon>
        <taxon>Pseudomonadati</taxon>
        <taxon>Pseudomonadota</taxon>
        <taxon>Gammaproteobacteria</taxon>
        <taxon>Pseudomonadales</taxon>
        <taxon>Pseudomonadaceae</taxon>
        <taxon>Thiopseudomonas</taxon>
    </lineage>
</organism>
<comment type="caution">
    <text evidence="1">The sequence shown here is derived from an EMBL/GenBank/DDBJ whole genome shotgun (WGS) entry which is preliminary data.</text>
</comment>
<gene>
    <name evidence="1" type="ORF">DFQ45_1129</name>
</gene>
<dbReference type="OrthoDB" id="9810452at2"/>
<keyword evidence="1" id="KW-0808">Transferase</keyword>
<evidence type="ECO:0000313" key="1">
    <source>
        <dbReference type="EMBL" id="TDQ36463.1"/>
    </source>
</evidence>
<dbReference type="NCBIfam" id="TIGR01987">
    <property type="entry name" value="HI0074"/>
    <property type="match status" value="1"/>
</dbReference>
<proteinExistence type="predicted"/>
<dbReference type="EMBL" id="SNYK01000012">
    <property type="protein sequence ID" value="TDQ36463.1"/>
    <property type="molecule type" value="Genomic_DNA"/>
</dbReference>
<sequence length="144" mass="16730">MRQEKLQLQPLQNAVSSLTDALATVADSTWFEQQQPRVQNTLIAGVIQNFEFVYEISTKMIKRQLELEAISPEEVDQSSFRDILRTAAEKGLIDDVEAWFRYRLMRNITSHTYKHEKARQVYEGTLVFIKDARALLQQLEARNA</sequence>
<protein>
    <submittedName>
        <fullName evidence="1">Nucleotidyltransferase substrate binding protein (TIGR01987 family)</fullName>
    </submittedName>
</protein>
<accession>A0A4R6TW45</accession>
<dbReference type="GO" id="GO:0016740">
    <property type="term" value="F:transferase activity"/>
    <property type="evidence" value="ECO:0007669"/>
    <property type="project" value="UniProtKB-KW"/>
</dbReference>
<dbReference type="Proteomes" id="UP000294575">
    <property type="component" value="Unassembled WGS sequence"/>
</dbReference>
<dbReference type="SUPFAM" id="SSF81593">
    <property type="entry name" value="Nucleotidyltransferase substrate binding subunit/domain"/>
    <property type="match status" value="1"/>
</dbReference>
<dbReference type="InterPro" id="IPR010235">
    <property type="entry name" value="HepT"/>
</dbReference>
<evidence type="ECO:0000313" key="2">
    <source>
        <dbReference type="Proteomes" id="UP000294575"/>
    </source>
</evidence>
<dbReference type="RefSeq" id="WP_101496008.1">
    <property type="nucleotide sequence ID" value="NZ_LNJZ01000003.1"/>
</dbReference>
<dbReference type="Gene3D" id="1.20.120.330">
    <property type="entry name" value="Nucleotidyltransferases domain 2"/>
    <property type="match status" value="1"/>
</dbReference>
<dbReference type="AlphaFoldDB" id="A0A4R6TW45"/>
<name>A0A4R6TW45_9GAMM</name>
<reference evidence="1 2" key="1">
    <citation type="submission" date="2019-03" db="EMBL/GenBank/DDBJ databases">
        <title>Genomic Encyclopedia of Type Strains, Phase IV (KMG-IV): sequencing the most valuable type-strain genomes for metagenomic binning, comparative biology and taxonomic classification.</title>
        <authorList>
            <person name="Goeker M."/>
        </authorList>
    </citation>
    <scope>NUCLEOTIDE SEQUENCE [LARGE SCALE GENOMIC DNA]</scope>
    <source>
        <strain evidence="1 2">DSM 28679</strain>
    </source>
</reference>
<keyword evidence="2" id="KW-1185">Reference proteome</keyword>